<name>X1G1T9_9ZZZZ</name>
<comment type="caution">
    <text evidence="1">The sequence shown here is derived from an EMBL/GenBank/DDBJ whole genome shotgun (WGS) entry which is preliminary data.</text>
</comment>
<proteinExistence type="predicted"/>
<gene>
    <name evidence="1" type="ORF">S03H2_24477</name>
</gene>
<sequence length="73" mass="8393">EKFGILPGKANLFTEEVTFFQNVALCEKKHWRDFFCDQGMEDITPDSIRKRGRLSPPHKIMISIFGGWGFSSV</sequence>
<protein>
    <submittedName>
        <fullName evidence="1">Uncharacterized protein</fullName>
    </submittedName>
</protein>
<dbReference type="AlphaFoldDB" id="X1G1T9"/>
<accession>X1G1T9</accession>
<feature type="non-terminal residue" evidence="1">
    <location>
        <position position="1"/>
    </location>
</feature>
<dbReference type="EMBL" id="BARU01013605">
    <property type="protein sequence ID" value="GAH38775.1"/>
    <property type="molecule type" value="Genomic_DNA"/>
</dbReference>
<reference evidence="1" key="1">
    <citation type="journal article" date="2014" name="Front. Microbiol.">
        <title>High frequency of phylogenetically diverse reductive dehalogenase-homologous genes in deep subseafloor sedimentary metagenomes.</title>
        <authorList>
            <person name="Kawai M."/>
            <person name="Futagami T."/>
            <person name="Toyoda A."/>
            <person name="Takaki Y."/>
            <person name="Nishi S."/>
            <person name="Hori S."/>
            <person name="Arai W."/>
            <person name="Tsubouchi T."/>
            <person name="Morono Y."/>
            <person name="Uchiyama I."/>
            <person name="Ito T."/>
            <person name="Fujiyama A."/>
            <person name="Inagaki F."/>
            <person name="Takami H."/>
        </authorList>
    </citation>
    <scope>NUCLEOTIDE SEQUENCE</scope>
    <source>
        <strain evidence="1">Expedition CK06-06</strain>
    </source>
</reference>
<organism evidence="1">
    <name type="scientific">marine sediment metagenome</name>
    <dbReference type="NCBI Taxonomy" id="412755"/>
    <lineage>
        <taxon>unclassified sequences</taxon>
        <taxon>metagenomes</taxon>
        <taxon>ecological metagenomes</taxon>
    </lineage>
</organism>
<evidence type="ECO:0000313" key="1">
    <source>
        <dbReference type="EMBL" id="GAH38775.1"/>
    </source>
</evidence>